<feature type="compositionally biased region" description="Polar residues" evidence="1">
    <location>
        <begin position="39"/>
        <end position="51"/>
    </location>
</feature>
<dbReference type="Gene3D" id="6.10.250.3170">
    <property type="match status" value="1"/>
</dbReference>
<protein>
    <recommendedName>
        <fullName evidence="2">PEHE domain-containing protein</fullName>
    </recommendedName>
</protein>
<sequence length="518" mass="57042">MKEDKRPSQWREILSAGVDGWSSFSDTCSDEPNEKDRGNNNITTSKSGLEVQQQQHQQTNHHHHHQKEKSYPSLDVHWKQERRDIEWQCLWLELRLKELQSHKNRYEKKLKLLDENAAAGGDKERTSKPKSKNGKLAKMVVFNEHPLFDPIRRRREKILKKRKLMTSDEDDDKEKDGEDAKMATEVPDEDGKSNKKAKTDDDTSKEHKGNKSGSGGDSDVSNTVMHEKCEDLKKRCLGLMQRLGQPPPIFTSNQGSGGGAKGGKGGGGGGGSGRGNRNGRNRNRNYPHGGGSGGNAGGAGSGKDGNNDTNKAEAGNNNNNTRKHMSRKTDEYDINNVVGDIVGAKYVERALHEDINTPSVRVVTTFTMSVEELRRLNNMDAAATADAKNKDGDDSSDEDISDEAFATRHAKYEVMERNARMPLELLKKAEREKNGGKSPRGRKANKPSSVSKSNSGNEDEKRAVKRSVDLNAIHASAPVVLSKKGGDAPRASESNSDSPSDGSAELNEDVVREILRAS</sequence>
<dbReference type="STRING" id="41875.K8EK92"/>
<name>K8EK92_9CHLO</name>
<feature type="compositionally biased region" description="Polar residues" evidence="1">
    <location>
        <begin position="446"/>
        <end position="456"/>
    </location>
</feature>
<dbReference type="Proteomes" id="UP000198341">
    <property type="component" value="Chromosome 11"/>
</dbReference>
<dbReference type="eggNOG" id="KOG1828">
    <property type="taxonomic scope" value="Eukaryota"/>
</dbReference>
<dbReference type="EMBL" id="FO082268">
    <property type="protein sequence ID" value="CCO18662.1"/>
    <property type="molecule type" value="Genomic_DNA"/>
</dbReference>
<evidence type="ECO:0000256" key="1">
    <source>
        <dbReference type="SAM" id="MobiDB-lite"/>
    </source>
</evidence>
<feature type="compositionally biased region" description="Basic and acidic residues" evidence="1">
    <location>
        <begin position="458"/>
        <end position="468"/>
    </location>
</feature>
<dbReference type="GeneID" id="19012926"/>
<evidence type="ECO:0000313" key="4">
    <source>
        <dbReference type="Proteomes" id="UP000198341"/>
    </source>
</evidence>
<dbReference type="InterPro" id="IPR029332">
    <property type="entry name" value="PEHE_dom"/>
</dbReference>
<organism evidence="3 4">
    <name type="scientific">Bathycoccus prasinos</name>
    <dbReference type="NCBI Taxonomy" id="41875"/>
    <lineage>
        <taxon>Eukaryota</taxon>
        <taxon>Viridiplantae</taxon>
        <taxon>Chlorophyta</taxon>
        <taxon>Mamiellophyceae</taxon>
        <taxon>Mamiellales</taxon>
        <taxon>Bathycoccaceae</taxon>
        <taxon>Bathycoccus</taxon>
    </lineage>
</organism>
<dbReference type="GO" id="GO:0000123">
    <property type="term" value="C:histone acetyltransferase complex"/>
    <property type="evidence" value="ECO:0007669"/>
    <property type="project" value="UniProtKB-ARBA"/>
</dbReference>
<accession>K8EK92</accession>
<reference evidence="3 4" key="1">
    <citation type="submission" date="2011-10" db="EMBL/GenBank/DDBJ databases">
        <authorList>
            <person name="Genoscope - CEA"/>
        </authorList>
    </citation>
    <scope>NUCLEOTIDE SEQUENCE [LARGE SCALE GENOMIC DNA]</scope>
    <source>
        <strain evidence="3 4">RCC 1105</strain>
    </source>
</reference>
<gene>
    <name evidence="3" type="ordered locus">Bathy11g02460</name>
</gene>
<feature type="compositionally biased region" description="Gly residues" evidence="1">
    <location>
        <begin position="255"/>
        <end position="276"/>
    </location>
</feature>
<feature type="compositionally biased region" description="Gly residues" evidence="1">
    <location>
        <begin position="288"/>
        <end position="303"/>
    </location>
</feature>
<proteinExistence type="predicted"/>
<dbReference type="KEGG" id="bpg:Bathy11g02460"/>
<feature type="compositionally biased region" description="Basic and acidic residues" evidence="1">
    <location>
        <begin position="423"/>
        <end position="435"/>
    </location>
</feature>
<feature type="compositionally biased region" description="Low complexity" evidence="1">
    <location>
        <begin position="491"/>
        <end position="505"/>
    </location>
</feature>
<feature type="region of interest" description="Disordered" evidence="1">
    <location>
        <begin position="119"/>
        <end position="138"/>
    </location>
</feature>
<dbReference type="SMART" id="SM01300">
    <property type="entry name" value="PEHE"/>
    <property type="match status" value="1"/>
</dbReference>
<dbReference type="PANTHER" id="PTHR34057">
    <property type="entry name" value="ELONGATION FACTOR"/>
    <property type="match status" value="1"/>
</dbReference>
<feature type="compositionally biased region" description="Low complexity" evidence="1">
    <location>
        <begin position="307"/>
        <end position="320"/>
    </location>
</feature>
<dbReference type="RefSeq" id="XP_007510317.1">
    <property type="nucleotide sequence ID" value="XM_007510255.1"/>
</dbReference>
<feature type="region of interest" description="Disordered" evidence="1">
    <location>
        <begin position="423"/>
        <end position="518"/>
    </location>
</feature>
<dbReference type="Pfam" id="PF15275">
    <property type="entry name" value="PEHE"/>
    <property type="match status" value="1"/>
</dbReference>
<feature type="region of interest" description="Disordered" evidence="1">
    <location>
        <begin position="20"/>
        <end position="72"/>
    </location>
</feature>
<feature type="compositionally biased region" description="Basic and acidic residues" evidence="1">
    <location>
        <begin position="189"/>
        <end position="209"/>
    </location>
</feature>
<evidence type="ECO:0000259" key="2">
    <source>
        <dbReference type="SMART" id="SM01300"/>
    </source>
</evidence>
<feature type="domain" description="PEHE" evidence="2">
    <location>
        <begin position="355"/>
        <end position="500"/>
    </location>
</feature>
<evidence type="ECO:0000313" key="3">
    <source>
        <dbReference type="EMBL" id="CCO18662.1"/>
    </source>
</evidence>
<feature type="compositionally biased region" description="Basic and acidic residues" evidence="1">
    <location>
        <begin position="509"/>
        <end position="518"/>
    </location>
</feature>
<keyword evidence="4" id="KW-1185">Reference proteome</keyword>
<dbReference type="OrthoDB" id="21648at2759"/>
<dbReference type="AlphaFoldDB" id="K8EK92"/>
<feature type="region of interest" description="Disordered" evidence="1">
    <location>
        <begin position="243"/>
        <end position="331"/>
    </location>
</feature>
<dbReference type="PANTHER" id="PTHR34057:SF1">
    <property type="entry name" value="ELONGATION FACTOR"/>
    <property type="match status" value="1"/>
</dbReference>
<feature type="region of interest" description="Disordered" evidence="1">
    <location>
        <begin position="162"/>
        <end position="226"/>
    </location>
</feature>